<reference evidence="3" key="1">
    <citation type="submission" date="2021-06" db="EMBL/GenBank/DDBJ databases">
        <title>Parelaphostrongylus tenuis whole genome reference sequence.</title>
        <authorList>
            <person name="Garwood T.J."/>
            <person name="Larsen P.A."/>
            <person name="Fountain-Jones N.M."/>
            <person name="Garbe J.R."/>
            <person name="Macchietto M.G."/>
            <person name="Kania S.A."/>
            <person name="Gerhold R.W."/>
            <person name="Richards J.E."/>
            <person name="Wolf T.M."/>
        </authorList>
    </citation>
    <scope>NUCLEOTIDE SEQUENCE</scope>
    <source>
        <strain evidence="3">MNPRO001-30</strain>
        <tissue evidence="3">Meninges</tissue>
    </source>
</reference>
<keyword evidence="4" id="KW-1185">Reference proteome</keyword>
<name>A0AAD5R726_PARTN</name>
<dbReference type="Proteomes" id="UP001196413">
    <property type="component" value="Unassembled WGS sequence"/>
</dbReference>
<feature type="coiled-coil region" evidence="1">
    <location>
        <begin position="102"/>
        <end position="156"/>
    </location>
</feature>
<gene>
    <name evidence="3" type="ORF">KIN20_032724</name>
</gene>
<keyword evidence="1" id="KW-0175">Coiled coil</keyword>
<evidence type="ECO:0000256" key="2">
    <source>
        <dbReference type="SAM" id="MobiDB-lite"/>
    </source>
</evidence>
<evidence type="ECO:0000313" key="3">
    <source>
        <dbReference type="EMBL" id="KAJ1370900.1"/>
    </source>
</evidence>
<feature type="compositionally biased region" description="Polar residues" evidence="2">
    <location>
        <begin position="50"/>
        <end position="65"/>
    </location>
</feature>
<comment type="caution">
    <text evidence="3">The sequence shown here is derived from an EMBL/GenBank/DDBJ whole genome shotgun (WGS) entry which is preliminary data.</text>
</comment>
<proteinExistence type="predicted"/>
<dbReference type="AlphaFoldDB" id="A0AAD5R726"/>
<feature type="region of interest" description="Disordered" evidence="2">
    <location>
        <begin position="44"/>
        <end position="66"/>
    </location>
</feature>
<evidence type="ECO:0000256" key="1">
    <source>
        <dbReference type="SAM" id="Coils"/>
    </source>
</evidence>
<protein>
    <submittedName>
        <fullName evidence="3">Uncharacterized protein</fullName>
    </submittedName>
</protein>
<sequence length="195" mass="21807">MQQIVFNVRRKFDETKIDIERCIASSETALSILVPVFGVDNDNEMESGERSVNSRNSNDAGSDSMQLGMHGYSGVDTISVVLPSLAPEISINADNETLIEALQDTKIMLDAYRKNLASWQSKISGAPRVELLMRDLSSLKRRIDQQCQKIDELKVKPKKNGFLKVHSRVIAKKVILKQCLKSKVGFHDSFLGVQI</sequence>
<accession>A0AAD5R726</accession>
<organism evidence="3 4">
    <name type="scientific">Parelaphostrongylus tenuis</name>
    <name type="common">Meningeal worm</name>
    <dbReference type="NCBI Taxonomy" id="148309"/>
    <lineage>
        <taxon>Eukaryota</taxon>
        <taxon>Metazoa</taxon>
        <taxon>Ecdysozoa</taxon>
        <taxon>Nematoda</taxon>
        <taxon>Chromadorea</taxon>
        <taxon>Rhabditida</taxon>
        <taxon>Rhabditina</taxon>
        <taxon>Rhabditomorpha</taxon>
        <taxon>Strongyloidea</taxon>
        <taxon>Metastrongylidae</taxon>
        <taxon>Parelaphostrongylus</taxon>
    </lineage>
</organism>
<dbReference type="EMBL" id="JAHQIW010006871">
    <property type="protein sequence ID" value="KAJ1370900.1"/>
    <property type="molecule type" value="Genomic_DNA"/>
</dbReference>
<evidence type="ECO:0000313" key="4">
    <source>
        <dbReference type="Proteomes" id="UP001196413"/>
    </source>
</evidence>